<dbReference type="InterPro" id="IPR022646">
    <property type="entry name" value="SecD/SecF_CS"/>
</dbReference>
<comment type="caution">
    <text evidence="9">Lacks conserved residue(s) required for the propagation of feature annotation.</text>
</comment>
<dbReference type="NCBIfam" id="TIGR01129">
    <property type="entry name" value="secD"/>
    <property type="match status" value="1"/>
</dbReference>
<evidence type="ECO:0000313" key="12">
    <source>
        <dbReference type="Proteomes" id="UP000176752"/>
    </source>
</evidence>
<dbReference type="Pfam" id="PF02355">
    <property type="entry name" value="SecD_SecF_C"/>
    <property type="match status" value="1"/>
</dbReference>
<dbReference type="GO" id="GO:0065002">
    <property type="term" value="P:intracellular protein transmembrane transport"/>
    <property type="evidence" value="ECO:0007669"/>
    <property type="project" value="UniProtKB-UniRule"/>
</dbReference>
<comment type="subcellular location">
    <subcellularLocation>
        <location evidence="1 9">Cell membrane</location>
        <topology evidence="1 9">Multi-pass membrane protein</topology>
    </subcellularLocation>
</comment>
<dbReference type="GO" id="GO:0005509">
    <property type="term" value="F:calcium ion binding"/>
    <property type="evidence" value="ECO:0007669"/>
    <property type="project" value="InterPro"/>
</dbReference>
<dbReference type="GO" id="GO:0006605">
    <property type="term" value="P:protein targeting"/>
    <property type="evidence" value="ECO:0007669"/>
    <property type="project" value="UniProtKB-UniRule"/>
</dbReference>
<dbReference type="InterPro" id="IPR054384">
    <property type="entry name" value="SecDF_P1_head"/>
</dbReference>
<dbReference type="GO" id="GO:0015450">
    <property type="term" value="F:protein-transporting ATPase activity"/>
    <property type="evidence" value="ECO:0007669"/>
    <property type="project" value="InterPro"/>
</dbReference>
<dbReference type="Proteomes" id="UP000176752">
    <property type="component" value="Unassembled WGS sequence"/>
</dbReference>
<dbReference type="STRING" id="1801660.A2Z78_00885"/>
<accession>A0A1G2DV37</accession>
<dbReference type="GO" id="GO:0005886">
    <property type="term" value="C:plasma membrane"/>
    <property type="evidence" value="ECO:0007669"/>
    <property type="project" value="UniProtKB-SubCell"/>
</dbReference>
<keyword evidence="6 9" id="KW-1133">Transmembrane helix</keyword>
<keyword evidence="4 9" id="KW-0812">Transmembrane</keyword>
<dbReference type="Pfam" id="PF07549">
    <property type="entry name" value="Sec_GG"/>
    <property type="match status" value="1"/>
</dbReference>
<feature type="domain" description="EF-hand" evidence="10">
    <location>
        <begin position="229"/>
        <end position="264"/>
    </location>
</feature>
<keyword evidence="5 9" id="KW-0653">Protein transport</keyword>
<evidence type="ECO:0000256" key="3">
    <source>
        <dbReference type="ARBA" id="ARBA00022475"/>
    </source>
</evidence>
<sequence length="478" mass="53526">MFQKKINLILIAILILAFLSGNLVYPKYFNLGVDFLNSKANLKLPHFFNLPFKLGLDLQGGSHLIYEANLSQVERGDYREAMEGLRDVIERRVNLFGVREPVVQTQEVGDSFRLIVELAGIKDTGEAIKMIGETPYLEFLEQRTEEETQIILDKQKELEGKSYEEYQQIENWQLAFQNPYFKPTKLTGKYLEKAQLSFDQTTNKPQIQLKFNDEGSQLFGEITERNTKKPLAIFLDGMSIIDTDGDGQISFNDLYAPIVQEKITGGQAVITGEMNVIKAKEIIQRLNSGALPVPIKLISQQTVGPTLGAISLEKSLRAGMIGALAVILFMILFYRLPGILAALALSIYLVLVLSLFKLIPVTLTLAGIGGFILSIGMAVDANILIFSRTREEIKEKKDFVISVEEGVRRAWPSIRDGNVTTILVSLILFFFGTSFVQGFALTLILGVAVSMFSAIIITNHFLKFVVSTRLGKINWLWK</sequence>
<feature type="transmembrane region" description="Helical" evidence="9">
    <location>
        <begin position="442"/>
        <end position="462"/>
    </location>
</feature>
<dbReference type="PRINTS" id="PR00702">
    <property type="entry name" value="ACRIFLAVINRP"/>
</dbReference>
<feature type="transmembrane region" description="Helical" evidence="9">
    <location>
        <begin position="365"/>
        <end position="387"/>
    </location>
</feature>
<evidence type="ECO:0000256" key="4">
    <source>
        <dbReference type="ARBA" id="ARBA00022692"/>
    </source>
</evidence>
<evidence type="ECO:0000313" key="11">
    <source>
        <dbReference type="EMBL" id="OGZ17499.1"/>
    </source>
</evidence>
<dbReference type="Gene3D" id="1.20.1640.10">
    <property type="entry name" value="Multidrug efflux transporter AcrB transmembrane domain"/>
    <property type="match status" value="1"/>
</dbReference>
<dbReference type="InterPro" id="IPR048634">
    <property type="entry name" value="SecD_SecF_C"/>
</dbReference>
<feature type="transmembrane region" description="Helical" evidence="9">
    <location>
        <begin position="316"/>
        <end position="334"/>
    </location>
</feature>
<dbReference type="InterPro" id="IPR001036">
    <property type="entry name" value="Acrflvin-R"/>
</dbReference>
<dbReference type="NCBIfam" id="TIGR00916">
    <property type="entry name" value="2A0604s01"/>
    <property type="match status" value="1"/>
</dbReference>
<organism evidence="11 12">
    <name type="scientific">Candidatus Nealsonbacteria bacterium RBG_13_36_15</name>
    <dbReference type="NCBI Taxonomy" id="1801660"/>
    <lineage>
        <taxon>Bacteria</taxon>
        <taxon>Candidatus Nealsoniibacteriota</taxon>
    </lineage>
</organism>
<dbReference type="InterPro" id="IPR018247">
    <property type="entry name" value="EF_Hand_1_Ca_BS"/>
</dbReference>
<dbReference type="AlphaFoldDB" id="A0A1G2DV37"/>
<dbReference type="InterPro" id="IPR005791">
    <property type="entry name" value="SecD"/>
</dbReference>
<evidence type="ECO:0000256" key="2">
    <source>
        <dbReference type="ARBA" id="ARBA00022448"/>
    </source>
</evidence>
<dbReference type="HAMAP" id="MF_01463_B">
    <property type="entry name" value="SecD_B"/>
    <property type="match status" value="1"/>
</dbReference>
<dbReference type="InterPro" id="IPR048631">
    <property type="entry name" value="SecD_1st"/>
</dbReference>
<evidence type="ECO:0000256" key="8">
    <source>
        <dbReference type="ARBA" id="ARBA00023136"/>
    </source>
</evidence>
<comment type="function">
    <text evidence="9">Part of the Sec protein translocase complex. Interacts with the SecYEG preprotein conducting channel. SecDF uses the proton motive force (PMF) to complete protein translocation after the ATP-dependent function of SecA.</text>
</comment>
<dbReference type="EMBL" id="MHLV01000023">
    <property type="protein sequence ID" value="OGZ17499.1"/>
    <property type="molecule type" value="Genomic_DNA"/>
</dbReference>
<dbReference type="PROSITE" id="PS50222">
    <property type="entry name" value="EF_HAND_2"/>
    <property type="match status" value="1"/>
</dbReference>
<name>A0A1G2DV37_9BACT</name>
<dbReference type="Pfam" id="PF22599">
    <property type="entry name" value="SecDF_P1_head"/>
    <property type="match status" value="1"/>
</dbReference>
<feature type="transmembrane region" description="Helical" evidence="9">
    <location>
        <begin position="339"/>
        <end position="359"/>
    </location>
</feature>
<dbReference type="PANTHER" id="PTHR30081">
    <property type="entry name" value="PROTEIN-EXPORT MEMBRANE PROTEIN SEC"/>
    <property type="match status" value="1"/>
</dbReference>
<comment type="subunit">
    <text evidence="9">Forms a complex with SecF. Part of the essential Sec protein translocation apparatus which comprises SecA, SecYEG and auxiliary proteins SecDF. Other proteins may also be involved.</text>
</comment>
<protein>
    <recommendedName>
        <fullName evidence="9">Protein translocase subunit SecD</fullName>
    </recommendedName>
</protein>
<reference evidence="11 12" key="1">
    <citation type="journal article" date="2016" name="Nat. Commun.">
        <title>Thousands of microbial genomes shed light on interconnected biogeochemical processes in an aquifer system.</title>
        <authorList>
            <person name="Anantharaman K."/>
            <person name="Brown C.T."/>
            <person name="Hug L.A."/>
            <person name="Sharon I."/>
            <person name="Castelle C.J."/>
            <person name="Probst A.J."/>
            <person name="Thomas B.C."/>
            <person name="Singh A."/>
            <person name="Wilkins M.J."/>
            <person name="Karaoz U."/>
            <person name="Brodie E.L."/>
            <person name="Williams K.H."/>
            <person name="Hubbard S.S."/>
            <person name="Banfield J.F."/>
        </authorList>
    </citation>
    <scope>NUCLEOTIDE SEQUENCE [LARGE SCALE GENOMIC DNA]</scope>
</reference>
<dbReference type="Gene3D" id="3.30.1360.200">
    <property type="match status" value="1"/>
</dbReference>
<keyword evidence="7 9" id="KW-0811">Translocation</keyword>
<evidence type="ECO:0000256" key="9">
    <source>
        <dbReference type="HAMAP-Rule" id="MF_01463"/>
    </source>
</evidence>
<dbReference type="Gene3D" id="3.30.70.3400">
    <property type="match status" value="1"/>
</dbReference>
<comment type="caution">
    <text evidence="11">The sequence shown here is derived from an EMBL/GenBank/DDBJ whole genome shotgun (WGS) entry which is preliminary data.</text>
</comment>
<evidence type="ECO:0000256" key="6">
    <source>
        <dbReference type="ARBA" id="ARBA00022989"/>
    </source>
</evidence>
<dbReference type="SUPFAM" id="SSF82866">
    <property type="entry name" value="Multidrug efflux transporter AcrB transmembrane domain"/>
    <property type="match status" value="1"/>
</dbReference>
<evidence type="ECO:0000256" key="5">
    <source>
        <dbReference type="ARBA" id="ARBA00022927"/>
    </source>
</evidence>
<keyword evidence="2 9" id="KW-0813">Transport</keyword>
<dbReference type="InterPro" id="IPR022813">
    <property type="entry name" value="SecD/SecF_arch_bac"/>
</dbReference>
<feature type="transmembrane region" description="Helical" evidence="9">
    <location>
        <begin position="418"/>
        <end position="436"/>
    </location>
</feature>
<dbReference type="InterPro" id="IPR055344">
    <property type="entry name" value="SecD_SecF_C_bact"/>
</dbReference>
<keyword evidence="3 9" id="KW-1003">Cell membrane</keyword>
<dbReference type="GO" id="GO:0043952">
    <property type="term" value="P:protein transport by the Sec complex"/>
    <property type="evidence" value="ECO:0007669"/>
    <property type="project" value="UniProtKB-UniRule"/>
</dbReference>
<comment type="similarity">
    <text evidence="9">Belongs to the SecD/SecF family. SecD subfamily.</text>
</comment>
<gene>
    <name evidence="9" type="primary">secD</name>
    <name evidence="11" type="ORF">A2Z78_00885</name>
</gene>
<evidence type="ECO:0000259" key="10">
    <source>
        <dbReference type="PROSITE" id="PS50222"/>
    </source>
</evidence>
<dbReference type="Pfam" id="PF21760">
    <property type="entry name" value="SecD_1st"/>
    <property type="match status" value="1"/>
</dbReference>
<evidence type="ECO:0000256" key="7">
    <source>
        <dbReference type="ARBA" id="ARBA00023010"/>
    </source>
</evidence>
<dbReference type="PROSITE" id="PS00018">
    <property type="entry name" value="EF_HAND_1"/>
    <property type="match status" value="1"/>
</dbReference>
<evidence type="ECO:0000256" key="1">
    <source>
        <dbReference type="ARBA" id="ARBA00004651"/>
    </source>
</evidence>
<keyword evidence="8 9" id="KW-0472">Membrane</keyword>
<dbReference type="PANTHER" id="PTHR30081:SF1">
    <property type="entry name" value="PROTEIN TRANSLOCASE SUBUNIT SECD"/>
    <property type="match status" value="1"/>
</dbReference>
<proteinExistence type="inferred from homology"/>
<dbReference type="InterPro" id="IPR002048">
    <property type="entry name" value="EF_hand_dom"/>
</dbReference>